<evidence type="ECO:0000256" key="4">
    <source>
        <dbReference type="ARBA" id="ARBA00023163"/>
    </source>
</evidence>
<keyword evidence="3" id="KW-0238">DNA-binding</keyword>
<dbReference type="InterPro" id="IPR036388">
    <property type="entry name" value="WH-like_DNA-bd_sf"/>
</dbReference>
<evidence type="ECO:0000256" key="3">
    <source>
        <dbReference type="ARBA" id="ARBA00023125"/>
    </source>
</evidence>
<dbReference type="EMBL" id="CP045643">
    <property type="protein sequence ID" value="QFZ77759.1"/>
    <property type="molecule type" value="Genomic_DNA"/>
</dbReference>
<keyword evidence="7" id="KW-1185">Reference proteome</keyword>
<sequence length="189" mass="20415">MGCSSTVRGHAGSTTCSSSRSEVRSIPPTISRRSPGTLSGTREQGRRTVSEPSGQEPPGGSGRRARGELESDVLAALWAADGPMTARQVRERLAAGLAYTTVLTILTRLHGKGMLVRHREGRGYAYTPVRDEASYTARRMRSLLEGGADREAVLTRFVSELSEQDEELLHNLLSDHDARGGDETPTGRP</sequence>
<dbReference type="AlphaFoldDB" id="A0A5Q0LMM7"/>
<protein>
    <submittedName>
        <fullName evidence="6">BlaI/MecI/CopY family transcriptional regulator</fullName>
    </submittedName>
</protein>
<dbReference type="Gene3D" id="1.10.10.10">
    <property type="entry name" value="Winged helix-like DNA-binding domain superfamily/Winged helix DNA-binding domain"/>
    <property type="match status" value="1"/>
</dbReference>
<dbReference type="GO" id="GO:0003677">
    <property type="term" value="F:DNA binding"/>
    <property type="evidence" value="ECO:0007669"/>
    <property type="project" value="UniProtKB-KW"/>
</dbReference>
<evidence type="ECO:0000256" key="2">
    <source>
        <dbReference type="ARBA" id="ARBA00023015"/>
    </source>
</evidence>
<feature type="compositionally biased region" description="Polar residues" evidence="5">
    <location>
        <begin position="31"/>
        <end position="42"/>
    </location>
</feature>
<organism evidence="6 7">
    <name type="scientific">Streptomyces fagopyri</name>
    <dbReference type="NCBI Taxonomy" id="2662397"/>
    <lineage>
        <taxon>Bacteria</taxon>
        <taxon>Bacillati</taxon>
        <taxon>Actinomycetota</taxon>
        <taxon>Actinomycetes</taxon>
        <taxon>Kitasatosporales</taxon>
        <taxon>Streptomycetaceae</taxon>
        <taxon>Streptomyces</taxon>
    </lineage>
</organism>
<keyword evidence="4" id="KW-0804">Transcription</keyword>
<accession>A0A5Q0LMM7</accession>
<evidence type="ECO:0000256" key="1">
    <source>
        <dbReference type="ARBA" id="ARBA00011046"/>
    </source>
</evidence>
<dbReference type="SUPFAM" id="SSF46785">
    <property type="entry name" value="Winged helix' DNA-binding domain"/>
    <property type="match status" value="1"/>
</dbReference>
<feature type="region of interest" description="Disordered" evidence="5">
    <location>
        <begin position="1"/>
        <end position="67"/>
    </location>
</feature>
<keyword evidence="2" id="KW-0805">Transcription regulation</keyword>
<proteinExistence type="inferred from homology"/>
<dbReference type="Pfam" id="PF03965">
    <property type="entry name" value="Penicillinase_R"/>
    <property type="match status" value="1"/>
</dbReference>
<dbReference type="Proteomes" id="UP000326179">
    <property type="component" value="Chromosome"/>
</dbReference>
<dbReference type="InterPro" id="IPR005650">
    <property type="entry name" value="BlaI_family"/>
</dbReference>
<evidence type="ECO:0000256" key="5">
    <source>
        <dbReference type="SAM" id="MobiDB-lite"/>
    </source>
</evidence>
<gene>
    <name evidence="6" type="ORF">GFH48_34640</name>
</gene>
<evidence type="ECO:0000313" key="7">
    <source>
        <dbReference type="Proteomes" id="UP000326179"/>
    </source>
</evidence>
<feature type="compositionally biased region" description="Polar residues" evidence="5">
    <location>
        <begin position="1"/>
        <end position="20"/>
    </location>
</feature>
<dbReference type="KEGG" id="sfy:GFH48_34640"/>
<dbReference type="InterPro" id="IPR036390">
    <property type="entry name" value="WH_DNA-bd_sf"/>
</dbReference>
<reference evidence="6 7" key="1">
    <citation type="submission" date="2019-10" db="EMBL/GenBank/DDBJ databases">
        <title>A novel species.</title>
        <authorList>
            <person name="Gao J."/>
        </authorList>
    </citation>
    <scope>NUCLEOTIDE SEQUENCE [LARGE SCALE GENOMIC DNA]</scope>
    <source>
        <strain evidence="6 7">QMT-28</strain>
    </source>
</reference>
<name>A0A5Q0LMM7_9ACTN</name>
<evidence type="ECO:0000313" key="6">
    <source>
        <dbReference type="EMBL" id="QFZ77759.1"/>
    </source>
</evidence>
<dbReference type="GO" id="GO:0045892">
    <property type="term" value="P:negative regulation of DNA-templated transcription"/>
    <property type="evidence" value="ECO:0007669"/>
    <property type="project" value="InterPro"/>
</dbReference>
<comment type="similarity">
    <text evidence="1">Belongs to the BlaI transcriptional regulatory family.</text>
</comment>